<dbReference type="GO" id="GO:0051082">
    <property type="term" value="F:unfolded protein binding"/>
    <property type="evidence" value="ECO:0007669"/>
    <property type="project" value="InterPro"/>
</dbReference>
<accession>A0A4Y7NIM0</accession>
<reference evidence="5" key="1">
    <citation type="submission" date="2018-08" db="EMBL/GenBank/DDBJ databases">
        <authorList>
            <person name="Cornetti L."/>
        </authorList>
    </citation>
    <scope>NUCLEOTIDE SEQUENCE</scope>
    <source>
        <strain evidence="5">DE-FRO-2-1</strain>
    </source>
</reference>
<dbReference type="SMART" id="SM00271">
    <property type="entry name" value="DnaJ"/>
    <property type="match status" value="1"/>
</dbReference>
<dbReference type="InterPro" id="IPR051736">
    <property type="entry name" value="DnaJ-B11-like"/>
</dbReference>
<feature type="chain" id="PRO_5021279508" evidence="3">
    <location>
        <begin position="20"/>
        <end position="355"/>
    </location>
</feature>
<dbReference type="InterPro" id="IPR036869">
    <property type="entry name" value="J_dom_sf"/>
</dbReference>
<dbReference type="PANTHER" id="PTHR44298">
    <property type="entry name" value="DNAJ HOMOLOG SUBFAMILY B MEMBER 11"/>
    <property type="match status" value="1"/>
</dbReference>
<proteinExistence type="evidence at transcript level"/>
<dbReference type="InterPro" id="IPR002939">
    <property type="entry name" value="DnaJ_C"/>
</dbReference>
<keyword evidence="2" id="KW-0325">Glycoprotein</keyword>
<dbReference type="FunFam" id="2.60.260.20:FF:000013">
    <property type="entry name" value="DnaJ subfamily B member 11"/>
    <property type="match status" value="1"/>
</dbReference>
<dbReference type="EMBL" id="LR023449">
    <property type="protein sequence ID" value="SVE93068.1"/>
    <property type="molecule type" value="mRNA"/>
</dbReference>
<dbReference type="SUPFAM" id="SSF49493">
    <property type="entry name" value="HSP40/DnaJ peptide-binding domain"/>
    <property type="match status" value="2"/>
</dbReference>
<dbReference type="PRINTS" id="PR00625">
    <property type="entry name" value="JDOMAIN"/>
</dbReference>
<dbReference type="InterPro" id="IPR018253">
    <property type="entry name" value="DnaJ_domain_CS"/>
</dbReference>
<dbReference type="InterPro" id="IPR008971">
    <property type="entry name" value="HSP40/DnaJ_pept-bd"/>
</dbReference>
<dbReference type="CDD" id="cd10747">
    <property type="entry name" value="DnaJ_C"/>
    <property type="match status" value="1"/>
</dbReference>
<feature type="signal peptide" evidence="3">
    <location>
        <begin position="1"/>
        <end position="19"/>
    </location>
</feature>
<dbReference type="CDD" id="cd06257">
    <property type="entry name" value="DnaJ"/>
    <property type="match status" value="1"/>
</dbReference>
<organism evidence="5">
    <name type="scientific">Moina brachiata</name>
    <dbReference type="NCBI Taxonomy" id="675436"/>
    <lineage>
        <taxon>Eukaryota</taxon>
        <taxon>Metazoa</taxon>
        <taxon>Ecdysozoa</taxon>
        <taxon>Arthropoda</taxon>
        <taxon>Crustacea</taxon>
        <taxon>Branchiopoda</taxon>
        <taxon>Diplostraca</taxon>
        <taxon>Cladocera</taxon>
        <taxon>Anomopoda</taxon>
        <taxon>Moinidae</taxon>
        <taxon>Moina</taxon>
    </lineage>
</organism>
<dbReference type="FunFam" id="1.10.287.110:FF:000040">
    <property type="entry name" value="dnaJ homolog subfamily B member 11"/>
    <property type="match status" value="1"/>
</dbReference>
<dbReference type="GO" id="GO:0006457">
    <property type="term" value="P:protein folding"/>
    <property type="evidence" value="ECO:0007669"/>
    <property type="project" value="InterPro"/>
</dbReference>
<evidence type="ECO:0000256" key="2">
    <source>
        <dbReference type="ARBA" id="ARBA00023180"/>
    </source>
</evidence>
<evidence type="ECO:0000313" key="5">
    <source>
        <dbReference type="EMBL" id="SVE93068.1"/>
    </source>
</evidence>
<dbReference type="Gene3D" id="1.10.287.110">
    <property type="entry name" value="DnaJ domain"/>
    <property type="match status" value="1"/>
</dbReference>
<gene>
    <name evidence="5" type="primary">EOG090X07WF</name>
</gene>
<dbReference type="SUPFAM" id="SSF46565">
    <property type="entry name" value="Chaperone J-domain"/>
    <property type="match status" value="1"/>
</dbReference>
<evidence type="ECO:0000256" key="1">
    <source>
        <dbReference type="ARBA" id="ARBA00022729"/>
    </source>
</evidence>
<dbReference type="PROSITE" id="PS50076">
    <property type="entry name" value="DNAJ_2"/>
    <property type="match status" value="1"/>
</dbReference>
<dbReference type="GO" id="GO:0051787">
    <property type="term" value="F:misfolded protein binding"/>
    <property type="evidence" value="ECO:0007669"/>
    <property type="project" value="TreeGrafter"/>
</dbReference>
<dbReference type="AlphaFoldDB" id="A0A4Y7NIM0"/>
<name>A0A4Y7NIM0_9CRUS</name>
<protein>
    <submittedName>
        <fullName evidence="5">EOG090X07WF</fullName>
    </submittedName>
</protein>
<dbReference type="Pfam" id="PF00226">
    <property type="entry name" value="DnaJ"/>
    <property type="match status" value="1"/>
</dbReference>
<dbReference type="PROSITE" id="PS00636">
    <property type="entry name" value="DNAJ_1"/>
    <property type="match status" value="1"/>
</dbReference>
<keyword evidence="1 3" id="KW-0732">Signal</keyword>
<evidence type="ECO:0000259" key="4">
    <source>
        <dbReference type="PROSITE" id="PS50076"/>
    </source>
</evidence>
<dbReference type="PANTHER" id="PTHR44298:SF1">
    <property type="entry name" value="DNAJ HOMOLOG SUBFAMILY B MEMBER 11"/>
    <property type="match status" value="1"/>
</dbReference>
<feature type="domain" description="J" evidence="4">
    <location>
        <begin position="22"/>
        <end position="87"/>
    </location>
</feature>
<dbReference type="InterPro" id="IPR001623">
    <property type="entry name" value="DnaJ_domain"/>
</dbReference>
<dbReference type="Gene3D" id="2.60.260.20">
    <property type="entry name" value="Urease metallochaperone UreE, N-terminal domain"/>
    <property type="match status" value="2"/>
</dbReference>
<sequence>MDFKLLFILLLIGLEDVLAGRDFYKILGVTKSASTNQIKKAYRKQAKELHPDKNKDDPKASEKFQDLGAAYETLSDPEKKELYDRCGEECVKKEGAGGGGGMDPFASFFGDFGFGFGNGNQGQREVAKGADIVMDLYVTLEELYSGNFVEITHNKPVLKPAKGTRKCNCRQEMVTRQLGPGRFQMTQQTICDECPNVKLVNEERVLEVEIEPGMHDGQEQRFTAEGEPHMDGDPGDLRLRIQTSPHPVFERRGDDLYTNVTISLADALGGFEMDIEHLDGHKVHVVRDKVTWPGARIRKKGEGMPNNENNNLFGMLYITFDVQFPKEFDAETKEQLRRLLAQDSINKVYNGLRGY</sequence>
<evidence type="ECO:0000256" key="3">
    <source>
        <dbReference type="SAM" id="SignalP"/>
    </source>
</evidence>
<dbReference type="GO" id="GO:0005783">
    <property type="term" value="C:endoplasmic reticulum"/>
    <property type="evidence" value="ECO:0007669"/>
    <property type="project" value="TreeGrafter"/>
</dbReference>
<dbReference type="Pfam" id="PF01556">
    <property type="entry name" value="DnaJ_C"/>
    <property type="match status" value="1"/>
</dbReference>